<dbReference type="PANTHER" id="PTHR24343">
    <property type="entry name" value="SERINE/THREONINE KINASE"/>
    <property type="match status" value="1"/>
</dbReference>
<keyword evidence="2" id="KW-0723">Serine/threonine-protein kinase</keyword>
<dbReference type="PANTHER" id="PTHR24343:SF324">
    <property type="entry name" value="SERINE_THREONINE-PROTEIN KINASE PRR1"/>
    <property type="match status" value="1"/>
</dbReference>
<dbReference type="EMBL" id="KZ819321">
    <property type="protein sequence ID" value="PWN23951.1"/>
    <property type="molecule type" value="Genomic_DNA"/>
</dbReference>
<dbReference type="AlphaFoldDB" id="A0A316UI04"/>
<dbReference type="InterPro" id="IPR011009">
    <property type="entry name" value="Kinase-like_dom_sf"/>
</dbReference>
<feature type="region of interest" description="Disordered" evidence="9">
    <location>
        <begin position="722"/>
        <end position="755"/>
    </location>
</feature>
<feature type="region of interest" description="Disordered" evidence="9">
    <location>
        <begin position="423"/>
        <end position="492"/>
    </location>
</feature>
<name>A0A316UI04_9BASI</name>
<organism evidence="11 12">
    <name type="scientific">Pseudomicrostroma glucosiphilum</name>
    <dbReference type="NCBI Taxonomy" id="1684307"/>
    <lineage>
        <taxon>Eukaryota</taxon>
        <taxon>Fungi</taxon>
        <taxon>Dikarya</taxon>
        <taxon>Basidiomycota</taxon>
        <taxon>Ustilaginomycotina</taxon>
        <taxon>Exobasidiomycetes</taxon>
        <taxon>Microstromatales</taxon>
        <taxon>Microstromatales incertae sedis</taxon>
        <taxon>Pseudomicrostroma</taxon>
    </lineage>
</organism>
<protein>
    <recommendedName>
        <fullName evidence="1">non-specific serine/threonine protein kinase</fullName>
        <ecNumber evidence="1">2.7.11.1</ecNumber>
    </recommendedName>
</protein>
<accession>A0A316UI04</accession>
<feature type="compositionally biased region" description="Polar residues" evidence="9">
    <location>
        <begin position="167"/>
        <end position="188"/>
    </location>
</feature>
<comment type="catalytic activity">
    <reaction evidence="8">
        <text>L-seryl-[protein] + ATP = O-phospho-L-seryl-[protein] + ADP + H(+)</text>
        <dbReference type="Rhea" id="RHEA:17989"/>
        <dbReference type="Rhea" id="RHEA-COMP:9863"/>
        <dbReference type="Rhea" id="RHEA-COMP:11604"/>
        <dbReference type="ChEBI" id="CHEBI:15378"/>
        <dbReference type="ChEBI" id="CHEBI:29999"/>
        <dbReference type="ChEBI" id="CHEBI:30616"/>
        <dbReference type="ChEBI" id="CHEBI:83421"/>
        <dbReference type="ChEBI" id="CHEBI:456216"/>
        <dbReference type="EC" id="2.7.11.1"/>
    </reaction>
</comment>
<dbReference type="PROSITE" id="PS50011">
    <property type="entry name" value="PROTEIN_KINASE_DOM"/>
    <property type="match status" value="1"/>
</dbReference>
<feature type="region of interest" description="Disordered" evidence="9">
    <location>
        <begin position="1"/>
        <end position="239"/>
    </location>
</feature>
<feature type="compositionally biased region" description="Basic and acidic residues" evidence="9">
    <location>
        <begin position="140"/>
        <end position="152"/>
    </location>
</feature>
<dbReference type="Gene3D" id="1.10.510.10">
    <property type="entry name" value="Transferase(Phosphotransferase) domain 1"/>
    <property type="match status" value="1"/>
</dbReference>
<feature type="region of interest" description="Disordered" evidence="9">
    <location>
        <begin position="548"/>
        <end position="570"/>
    </location>
</feature>
<dbReference type="EC" id="2.7.11.1" evidence="1"/>
<dbReference type="STRING" id="1684307.A0A316UI04"/>
<dbReference type="RefSeq" id="XP_025351111.1">
    <property type="nucleotide sequence ID" value="XM_025494744.1"/>
</dbReference>
<dbReference type="GO" id="GO:0005524">
    <property type="term" value="F:ATP binding"/>
    <property type="evidence" value="ECO:0007669"/>
    <property type="project" value="UniProtKB-KW"/>
</dbReference>
<dbReference type="Pfam" id="PF07714">
    <property type="entry name" value="PK_Tyr_Ser-Thr"/>
    <property type="match status" value="1"/>
</dbReference>
<dbReference type="InterPro" id="IPR000719">
    <property type="entry name" value="Prot_kinase_dom"/>
</dbReference>
<evidence type="ECO:0000313" key="11">
    <source>
        <dbReference type="EMBL" id="PWN23951.1"/>
    </source>
</evidence>
<evidence type="ECO:0000256" key="4">
    <source>
        <dbReference type="ARBA" id="ARBA00022741"/>
    </source>
</evidence>
<dbReference type="GeneID" id="37016478"/>
<feature type="compositionally biased region" description="Polar residues" evidence="9">
    <location>
        <begin position="650"/>
        <end position="659"/>
    </location>
</feature>
<keyword evidence="3" id="KW-0808">Transferase</keyword>
<feature type="compositionally biased region" description="Low complexity" evidence="9">
    <location>
        <begin position="221"/>
        <end position="230"/>
    </location>
</feature>
<evidence type="ECO:0000313" key="12">
    <source>
        <dbReference type="Proteomes" id="UP000245942"/>
    </source>
</evidence>
<feature type="domain" description="Protein kinase" evidence="10">
    <location>
        <begin position="295"/>
        <end position="880"/>
    </location>
</feature>
<evidence type="ECO:0000256" key="1">
    <source>
        <dbReference type="ARBA" id="ARBA00012513"/>
    </source>
</evidence>
<feature type="compositionally biased region" description="Low complexity" evidence="9">
    <location>
        <begin position="1105"/>
        <end position="1140"/>
    </location>
</feature>
<feature type="compositionally biased region" description="Low complexity" evidence="9">
    <location>
        <begin position="194"/>
        <end position="205"/>
    </location>
</feature>
<dbReference type="GO" id="GO:0004674">
    <property type="term" value="F:protein serine/threonine kinase activity"/>
    <property type="evidence" value="ECO:0007669"/>
    <property type="project" value="UniProtKB-KW"/>
</dbReference>
<keyword evidence="12" id="KW-1185">Reference proteome</keyword>
<gene>
    <name evidence="11" type="ORF">BCV69DRAFT_309807</name>
</gene>
<evidence type="ECO:0000256" key="7">
    <source>
        <dbReference type="ARBA" id="ARBA00047899"/>
    </source>
</evidence>
<keyword evidence="5 11" id="KW-0418">Kinase</keyword>
<keyword evidence="4" id="KW-0547">Nucleotide-binding</keyword>
<keyword evidence="6" id="KW-0067">ATP-binding</keyword>
<dbReference type="InterPro" id="IPR001245">
    <property type="entry name" value="Ser-Thr/Tyr_kinase_cat_dom"/>
</dbReference>
<dbReference type="SUPFAM" id="SSF56112">
    <property type="entry name" value="Protein kinase-like (PK-like)"/>
    <property type="match status" value="1"/>
</dbReference>
<feature type="compositionally biased region" description="Polar residues" evidence="9">
    <location>
        <begin position="479"/>
        <end position="492"/>
    </location>
</feature>
<feature type="compositionally biased region" description="Low complexity" evidence="9">
    <location>
        <begin position="430"/>
        <end position="439"/>
    </location>
</feature>
<dbReference type="OrthoDB" id="4062651at2759"/>
<feature type="compositionally biased region" description="Low complexity" evidence="9">
    <location>
        <begin position="1150"/>
        <end position="1162"/>
    </location>
</feature>
<feature type="compositionally biased region" description="Low complexity" evidence="9">
    <location>
        <begin position="1045"/>
        <end position="1069"/>
    </location>
</feature>
<evidence type="ECO:0000256" key="3">
    <source>
        <dbReference type="ARBA" id="ARBA00022679"/>
    </source>
</evidence>
<evidence type="ECO:0000256" key="2">
    <source>
        <dbReference type="ARBA" id="ARBA00022527"/>
    </source>
</evidence>
<dbReference type="Proteomes" id="UP000245942">
    <property type="component" value="Unassembled WGS sequence"/>
</dbReference>
<feature type="region of interest" description="Disordered" evidence="9">
    <location>
        <begin position="945"/>
        <end position="1219"/>
    </location>
</feature>
<feature type="compositionally biased region" description="Low complexity" evidence="9">
    <location>
        <begin position="450"/>
        <end position="464"/>
    </location>
</feature>
<evidence type="ECO:0000256" key="9">
    <source>
        <dbReference type="SAM" id="MobiDB-lite"/>
    </source>
</evidence>
<evidence type="ECO:0000256" key="8">
    <source>
        <dbReference type="ARBA" id="ARBA00048679"/>
    </source>
</evidence>
<feature type="compositionally biased region" description="Basic and acidic residues" evidence="9">
    <location>
        <begin position="601"/>
        <end position="617"/>
    </location>
</feature>
<sequence length="1219" mass="131658">MASFSSTRLPSHHHQPLIPPTNENDNSSSSSDEDGDVPLFNPSGLRASAHRSTKGTVFDPLSHAATRLGLSPPSQQGTGAQQPATIHERSSASTGSEQPEKRGRRRRSSEFAGVLCKATPLVSSLPASSSKVEGLPASSERSHQWWERRERPNGLSLDVDVAKESAPASTISGPDRSQSPSSATTRSQAAEFLSSFSSKNSSSTLHSRESSNHTPLPFGKQSQPGPGQSGDRSRAPSVQSINTDLSASWQGGSVSAAAGFLAHKGALTPSSSTILDTSQLRPDDEGYRFGPDRCYAVGKLVGFGGFSTIREGWDMSTEGSIARITGNEIGTRHKVAIKVSYHEPGATTGEELSIWRRLPAHPNLLPLLHDERVVVDKATQSVISPRASTGMTAMASSSEKHEVELLVMPFCDQGNLMSFIRSEGGKRVESSPASSISRRTSLKRSADATSASRGGSSFGPSSSSRADRVVSTGGAFSGPRSSSSVQRTLSHSSTGLQRALSFSTRSRGVSLKAARECTRQLAEGLFCLHNRAQVLHGDLKLENVLGQPKRSSQGFTGDKTAPRPSDIAEKEDAIEDSVCWRLADFGLSRRVVEDESQSSLHDKAASWLKDGPEESRARSKARSSGHITAGLAGGSIAYTPPERWQEGSLEGSTSSSPGQSRHVPSPFASDMWAIGCMVYALLSGKLPFNDAFEPRLQALIAKGDWDFPPRLWRRARRLLSDVPRSDNDQGHRSRSASHHSSGDHSHLASSLTFSPRDLPQRNHGVHFMEDLSASLPSLQATQRTGYAPLHHGTASAHEAPVVGSMPTKSGELNRFDIDVVAQAAADAEADAESDEDGEVDQDWDGTSADRAAAREVLRGLLAVDPTQRWTVEQLVRCKWLYDPSETDHINRFEPHQEAGDGTPNKSRRQLHDVHEEVAWGDAEVPTRPQWGRQRSWRNELSFEKMDHTAVQRRQRRDSSLTRSRPASRQGVEEGTGSSSRGVSRHRGSIDRDAEDADADASIVYRSGTGSPALPPASPIENRGRRPRAIARFEQESDNRWTSTTPSVASSRSRPIAIASPSHPSSRSQSLNRITSRSMAALSRAEQRAGEDDDLFGFVRQRSHSRPPLLSRPSNDAVSSTRGSENRSTSSSRGRSGPFTSDRSSPALVESTNTNTTRSSTSRSRSRAPDALAQALRRSGRSSSRPRASPMEDDDGGVMVGGVVDQADAERVRGRRGRRD</sequence>
<proteinExistence type="predicted"/>
<feature type="region of interest" description="Disordered" evidence="9">
    <location>
        <begin position="601"/>
        <end position="663"/>
    </location>
</feature>
<feature type="compositionally biased region" description="Low complexity" evidence="9">
    <location>
        <begin position="972"/>
        <end position="981"/>
    </location>
</feature>
<feature type="compositionally biased region" description="Polar residues" evidence="9">
    <location>
        <begin position="72"/>
        <end position="84"/>
    </location>
</feature>
<feature type="compositionally biased region" description="Polar residues" evidence="9">
    <location>
        <begin position="121"/>
        <end position="131"/>
    </location>
</feature>
<evidence type="ECO:0000259" key="10">
    <source>
        <dbReference type="PROSITE" id="PS50011"/>
    </source>
</evidence>
<evidence type="ECO:0000256" key="5">
    <source>
        <dbReference type="ARBA" id="ARBA00022777"/>
    </source>
</evidence>
<reference evidence="11 12" key="1">
    <citation type="journal article" date="2018" name="Mol. Biol. Evol.">
        <title>Broad Genomic Sampling Reveals a Smut Pathogenic Ancestry of the Fungal Clade Ustilaginomycotina.</title>
        <authorList>
            <person name="Kijpornyongpan T."/>
            <person name="Mondo S.J."/>
            <person name="Barry K."/>
            <person name="Sandor L."/>
            <person name="Lee J."/>
            <person name="Lipzen A."/>
            <person name="Pangilinan J."/>
            <person name="LaButti K."/>
            <person name="Hainaut M."/>
            <person name="Henrissat B."/>
            <person name="Grigoriev I.V."/>
            <person name="Spatafora J.W."/>
            <person name="Aime M.C."/>
        </authorList>
    </citation>
    <scope>NUCLEOTIDE SEQUENCE [LARGE SCALE GENOMIC DNA]</scope>
    <source>
        <strain evidence="11 12">MCA 4718</strain>
    </source>
</reference>
<comment type="catalytic activity">
    <reaction evidence="7">
        <text>L-threonyl-[protein] + ATP = O-phospho-L-threonyl-[protein] + ADP + H(+)</text>
        <dbReference type="Rhea" id="RHEA:46608"/>
        <dbReference type="Rhea" id="RHEA-COMP:11060"/>
        <dbReference type="Rhea" id="RHEA-COMP:11605"/>
        <dbReference type="ChEBI" id="CHEBI:15378"/>
        <dbReference type="ChEBI" id="CHEBI:30013"/>
        <dbReference type="ChEBI" id="CHEBI:30616"/>
        <dbReference type="ChEBI" id="CHEBI:61977"/>
        <dbReference type="ChEBI" id="CHEBI:456216"/>
        <dbReference type="EC" id="2.7.11.1"/>
    </reaction>
</comment>
<dbReference type="SMART" id="SM00220">
    <property type="entry name" value="S_TKc"/>
    <property type="match status" value="1"/>
</dbReference>
<dbReference type="GO" id="GO:0005938">
    <property type="term" value="C:cell cortex"/>
    <property type="evidence" value="ECO:0007669"/>
    <property type="project" value="TreeGrafter"/>
</dbReference>
<evidence type="ECO:0000256" key="6">
    <source>
        <dbReference type="ARBA" id="ARBA00022840"/>
    </source>
</evidence>
<feature type="region of interest" description="Disordered" evidence="9">
    <location>
        <begin position="891"/>
        <end position="910"/>
    </location>
</feature>